<reference evidence="2" key="2">
    <citation type="submission" date="2019-07" db="EMBL/GenBank/DDBJ databases">
        <authorList>
            <person name="Yang Y."/>
            <person name="Bocs S."/>
            <person name="Baudouin L."/>
        </authorList>
    </citation>
    <scope>NUCLEOTIDE SEQUENCE</scope>
    <source>
        <tissue evidence="2">Spear leaf of Hainan Tall coconut</tissue>
    </source>
</reference>
<evidence type="ECO:0000256" key="1">
    <source>
        <dbReference type="SAM" id="MobiDB-lite"/>
    </source>
</evidence>
<proteinExistence type="predicted"/>
<accession>A0A8K0I8F8</accession>
<evidence type="ECO:0000313" key="2">
    <source>
        <dbReference type="EMBL" id="KAG1341919.1"/>
    </source>
</evidence>
<dbReference type="PANTHER" id="PTHR47488">
    <property type="entry name" value="HEAVY METAL TRANSPORT/DETOXIFICATION SUPERFAMILY PROTEIN"/>
    <property type="match status" value="1"/>
</dbReference>
<reference evidence="2" key="1">
    <citation type="journal article" date="2017" name="Gigascience">
        <title>The genome draft of coconut (Cocos nucifera).</title>
        <authorList>
            <person name="Xiao Y."/>
            <person name="Xu P."/>
            <person name="Fan H."/>
            <person name="Baudouin L."/>
            <person name="Xia W."/>
            <person name="Bocs S."/>
            <person name="Xu J."/>
            <person name="Li Q."/>
            <person name="Guo A."/>
            <person name="Zhou L."/>
            <person name="Li J."/>
            <person name="Wu Y."/>
            <person name="Ma Z."/>
            <person name="Armero A."/>
            <person name="Issali A.E."/>
            <person name="Liu N."/>
            <person name="Peng M."/>
            <person name="Yang Y."/>
        </authorList>
    </citation>
    <scope>NUCLEOTIDE SEQUENCE</scope>
    <source>
        <tissue evidence="2">Spear leaf of Hainan Tall coconut</tissue>
    </source>
</reference>
<feature type="compositionally biased region" description="Basic and acidic residues" evidence="1">
    <location>
        <begin position="95"/>
        <end position="110"/>
    </location>
</feature>
<dbReference type="GO" id="GO:1900150">
    <property type="term" value="P:regulation of defense response to fungus"/>
    <property type="evidence" value="ECO:0007669"/>
    <property type="project" value="InterPro"/>
</dbReference>
<dbReference type="Proteomes" id="UP000797356">
    <property type="component" value="Chromosome 5"/>
</dbReference>
<keyword evidence="3" id="KW-1185">Reference proteome</keyword>
<dbReference type="InterPro" id="IPR044169">
    <property type="entry name" value="PI21"/>
</dbReference>
<dbReference type="PANTHER" id="PTHR47488:SF2">
    <property type="entry name" value="OS07G0682000 PROTEIN"/>
    <property type="match status" value="1"/>
</dbReference>
<comment type="caution">
    <text evidence="2">The sequence shown here is derived from an EMBL/GenBank/DDBJ whole genome shotgun (WGS) entry which is preliminary data.</text>
</comment>
<organism evidence="2 3">
    <name type="scientific">Cocos nucifera</name>
    <name type="common">Coconut palm</name>
    <dbReference type="NCBI Taxonomy" id="13894"/>
    <lineage>
        <taxon>Eukaryota</taxon>
        <taxon>Viridiplantae</taxon>
        <taxon>Streptophyta</taxon>
        <taxon>Embryophyta</taxon>
        <taxon>Tracheophyta</taxon>
        <taxon>Spermatophyta</taxon>
        <taxon>Magnoliopsida</taxon>
        <taxon>Liliopsida</taxon>
        <taxon>Arecaceae</taxon>
        <taxon>Arecoideae</taxon>
        <taxon>Cocoseae</taxon>
        <taxon>Attaleinae</taxon>
        <taxon>Cocos</taxon>
    </lineage>
</organism>
<name>A0A8K0I8F8_COCNU</name>
<feature type="compositionally biased region" description="Basic and acidic residues" evidence="1">
    <location>
        <begin position="55"/>
        <end position="70"/>
    </location>
</feature>
<dbReference type="EMBL" id="CM017876">
    <property type="protein sequence ID" value="KAG1341919.1"/>
    <property type="molecule type" value="Genomic_DNA"/>
</dbReference>
<evidence type="ECO:0000313" key="3">
    <source>
        <dbReference type="Proteomes" id="UP000797356"/>
    </source>
</evidence>
<dbReference type="OrthoDB" id="785270at2759"/>
<gene>
    <name evidence="2" type="ORF">COCNU_05G001480</name>
</gene>
<feature type="region of interest" description="Disordered" evidence="1">
    <location>
        <begin position="54"/>
        <end position="126"/>
    </location>
</feature>
<sequence length="193" mass="21404">MISINKEREEITYISYDEKNDTVTISGPFDPQKLSNKLRCKACSVIKDIQIVMDPPKDENVTSSKENPKGKKEKTTKKEPTIEPCKVINDIKITVLDHPKDPKSPNEKTNPDPTPNPTPDPKHNPVPRDPPFPPVCCWMPYHVGYHGGSRCCSCGRVYGCVADGPPPLYGGTSHGGCQLFYEEYPSTSTCTIV</sequence>
<protein>
    <submittedName>
        <fullName evidence="2">Protein PYRICULARIA ORYZAE RESISTANCE 21</fullName>
    </submittedName>
</protein>
<dbReference type="AlphaFoldDB" id="A0A8K0I8F8"/>